<comment type="caution">
    <text evidence="7">The sequence shown here is derived from an EMBL/GenBank/DDBJ whole genome shotgun (WGS) entry which is preliminary data.</text>
</comment>
<keyword evidence="2 4" id="KW-0808">Transferase</keyword>
<dbReference type="Proteomes" id="UP001207605">
    <property type="component" value="Unassembled WGS sequence"/>
</dbReference>
<dbReference type="InterPro" id="IPR018485">
    <property type="entry name" value="FGGY_C"/>
</dbReference>
<evidence type="ECO:0000256" key="3">
    <source>
        <dbReference type="ARBA" id="ARBA00022777"/>
    </source>
</evidence>
<evidence type="ECO:0000259" key="6">
    <source>
        <dbReference type="Pfam" id="PF02782"/>
    </source>
</evidence>
<dbReference type="Gene3D" id="3.30.420.40">
    <property type="match status" value="2"/>
</dbReference>
<dbReference type="RefSeq" id="WP_262580858.1">
    <property type="nucleotide sequence ID" value="NZ_JAOQJV010000002.1"/>
</dbReference>
<evidence type="ECO:0000256" key="2">
    <source>
        <dbReference type="ARBA" id="ARBA00022679"/>
    </source>
</evidence>
<dbReference type="InterPro" id="IPR018484">
    <property type="entry name" value="FGGY_N"/>
</dbReference>
<evidence type="ECO:0000259" key="5">
    <source>
        <dbReference type="Pfam" id="PF00370"/>
    </source>
</evidence>
<dbReference type="InterPro" id="IPR043129">
    <property type="entry name" value="ATPase_NBD"/>
</dbReference>
<dbReference type="InterPro" id="IPR050406">
    <property type="entry name" value="FGGY_Carb_Kinase"/>
</dbReference>
<dbReference type="PIRSF" id="PIRSF000538">
    <property type="entry name" value="GlpK"/>
    <property type="match status" value="1"/>
</dbReference>
<proteinExistence type="inferred from homology"/>
<evidence type="ECO:0000313" key="7">
    <source>
        <dbReference type="EMBL" id="MCU6699107.1"/>
    </source>
</evidence>
<evidence type="ECO:0000313" key="8">
    <source>
        <dbReference type="Proteomes" id="UP001207605"/>
    </source>
</evidence>
<keyword evidence="8" id="KW-1185">Reference proteome</keyword>
<dbReference type="PANTHER" id="PTHR43095:SF3">
    <property type="entry name" value="L-XYLULOSE_3-KETO-L-GULONATE KINASE"/>
    <property type="match status" value="1"/>
</dbReference>
<dbReference type="InterPro" id="IPR018483">
    <property type="entry name" value="Carb_kinase_FGGY_CS"/>
</dbReference>
<name>A0ABT2S3D9_9FIRM</name>
<dbReference type="GO" id="GO:0016301">
    <property type="term" value="F:kinase activity"/>
    <property type="evidence" value="ECO:0007669"/>
    <property type="project" value="UniProtKB-KW"/>
</dbReference>
<dbReference type="CDD" id="cd07802">
    <property type="entry name" value="ASKHA_NBD_FGGY_EcLyxK-like"/>
    <property type="match status" value="1"/>
</dbReference>
<organism evidence="7 8">
    <name type="scientific">Dorea ammoniilytica</name>
    <dbReference type="NCBI Taxonomy" id="2981788"/>
    <lineage>
        <taxon>Bacteria</taxon>
        <taxon>Bacillati</taxon>
        <taxon>Bacillota</taxon>
        <taxon>Clostridia</taxon>
        <taxon>Lachnospirales</taxon>
        <taxon>Lachnospiraceae</taxon>
        <taxon>Dorea</taxon>
    </lineage>
</organism>
<sequence>MTYLMGIDIGGTMVKAAIYDMDGNEIAVHGEKLHISYPHSGQNERDMYEVKDMSLKAIKDVIEKAGIQDGKEILSIGITGQGNGAYMVDKDGAPTWPGILSSDARSKGYIKKWLTDGTFDSVFPQIRNKLWTGQTSPIVAWFKDHEPEVLNKTAHVGSVKDYIRYILTGNFVCEITEASSWNVVDMATGQYADNLFEAFGIAEYKHIFPPIIESCDTGGTITADVARLTGLAEGTPVVGGLFDISASILSAGIVEENQLGIIVGSWGINSILKKNVVDDKDIFMQYYYGLPGYISYMEGSSTSASTQEWFIDTFMERSKDVYATYGKMVDSTLYKNSVFFLPFIYDSNVNIDAKAAFIGLQNDHTIADMMRALFEGVVFCHKMHISRLLPYCDNPSVVRMAGGATRSEVWMQMFADILGIRVEISQAEELGAMGVALCAGVNAGVFDSLQDAAKKWVKIKKIYEPDIEKHAYYEKKYAAYCAIIDAMDPVWSQIEGLKE</sequence>
<dbReference type="PROSITE" id="PS00445">
    <property type="entry name" value="FGGY_KINASES_2"/>
    <property type="match status" value="1"/>
</dbReference>
<dbReference type="EMBL" id="JAOQJV010000002">
    <property type="protein sequence ID" value="MCU6699107.1"/>
    <property type="molecule type" value="Genomic_DNA"/>
</dbReference>
<evidence type="ECO:0000256" key="1">
    <source>
        <dbReference type="ARBA" id="ARBA00009156"/>
    </source>
</evidence>
<dbReference type="InterPro" id="IPR000577">
    <property type="entry name" value="Carb_kinase_FGGY"/>
</dbReference>
<reference evidence="7 8" key="1">
    <citation type="journal article" date="2021" name="ISME Commun">
        <title>Automated analysis of genomic sequences facilitates high-throughput and comprehensive description of bacteria.</title>
        <authorList>
            <person name="Hitch T.C.A."/>
        </authorList>
    </citation>
    <scope>NUCLEOTIDE SEQUENCE [LARGE SCALE GENOMIC DNA]</scope>
    <source>
        <strain evidence="7 8">Sanger_02</strain>
    </source>
</reference>
<dbReference type="SUPFAM" id="SSF53067">
    <property type="entry name" value="Actin-like ATPase domain"/>
    <property type="match status" value="2"/>
</dbReference>
<dbReference type="PANTHER" id="PTHR43095">
    <property type="entry name" value="SUGAR KINASE"/>
    <property type="match status" value="1"/>
</dbReference>
<evidence type="ECO:0000256" key="4">
    <source>
        <dbReference type="RuleBase" id="RU003733"/>
    </source>
</evidence>
<dbReference type="Pfam" id="PF02782">
    <property type="entry name" value="FGGY_C"/>
    <property type="match status" value="1"/>
</dbReference>
<keyword evidence="3 4" id="KW-0418">Kinase</keyword>
<feature type="domain" description="Carbohydrate kinase FGGY C-terminal" evidence="6">
    <location>
        <begin position="261"/>
        <end position="442"/>
    </location>
</feature>
<dbReference type="Pfam" id="PF00370">
    <property type="entry name" value="FGGY_N"/>
    <property type="match status" value="1"/>
</dbReference>
<accession>A0ABT2S3D9</accession>
<feature type="domain" description="Carbohydrate kinase FGGY N-terminal" evidence="5">
    <location>
        <begin position="3"/>
        <end position="249"/>
    </location>
</feature>
<protein>
    <submittedName>
        <fullName evidence="7">Carbohydrate kinase</fullName>
    </submittedName>
</protein>
<comment type="similarity">
    <text evidence="1 4">Belongs to the FGGY kinase family.</text>
</comment>
<gene>
    <name evidence="7" type="ORF">OCV65_02490</name>
</gene>